<dbReference type="InterPro" id="IPR025970">
    <property type="entry name" value="SusE"/>
</dbReference>
<dbReference type="Proteomes" id="UP000233398">
    <property type="component" value="Unassembled WGS sequence"/>
</dbReference>
<dbReference type="OrthoDB" id="975117at2"/>
<feature type="domain" description="Outer membrane protein SusF/SusE-like C-terminal" evidence="2">
    <location>
        <begin position="164"/>
        <end position="258"/>
    </location>
</feature>
<evidence type="ECO:0000313" key="3">
    <source>
        <dbReference type="EMBL" id="PKD44354.1"/>
    </source>
</evidence>
<dbReference type="Pfam" id="PF14292">
    <property type="entry name" value="SusE"/>
    <property type="match status" value="1"/>
</dbReference>
<dbReference type="AlphaFoldDB" id="A0A2N0VJM5"/>
<feature type="domain" description="SusE outer membrane protein" evidence="1">
    <location>
        <begin position="30"/>
        <end position="130"/>
    </location>
</feature>
<dbReference type="GO" id="GO:0019867">
    <property type="term" value="C:outer membrane"/>
    <property type="evidence" value="ECO:0007669"/>
    <property type="project" value="InterPro"/>
</dbReference>
<sequence>MKKSIISLLAIFGLLVFTSCEDSMGPVMDGAPEAPEIMEPANGASFVLNEEDKEEELEMMEWSPAEYGYDAAVEYTIEMDAEGDSFEDPVELASVRGSHNFSPVIEDLNASLLGADLPFDVESVINIRVRADVNDNIQTLHSRPVEIGVTPYEDESLAPSYPEELYMIGASVGSWDWAAVDLPMIPVFDKPYLFWKIVWIESGVNDAGYKFAPEQGWGEDFGWDGNDPVEGVHGIGTNNMPDPGESGYYMVVVNLETDEVAVVEPQVYLIGDTVDSWDSNVPENLFTVDNANEVLTITKDFLAGDLRMYAWYDGGWFTDWWQSEFIFFDGNIEFRGTGGDQDRVAIPAGEATIELNFRDGTAAIN</sequence>
<dbReference type="RefSeq" id="WP_101071646.1">
    <property type="nucleotide sequence ID" value="NZ_PISP01000001.1"/>
</dbReference>
<evidence type="ECO:0000313" key="4">
    <source>
        <dbReference type="Proteomes" id="UP000233398"/>
    </source>
</evidence>
<comment type="caution">
    <text evidence="3">The sequence shown here is derived from an EMBL/GenBank/DDBJ whole genome shotgun (WGS) entry which is preliminary data.</text>
</comment>
<dbReference type="InterPro" id="IPR032187">
    <property type="entry name" value="SusF/SusE-like_C"/>
</dbReference>
<dbReference type="EMBL" id="PISP01000001">
    <property type="protein sequence ID" value="PKD44354.1"/>
    <property type="molecule type" value="Genomic_DNA"/>
</dbReference>
<protein>
    <submittedName>
        <fullName evidence="3">Uncharacterized protein</fullName>
    </submittedName>
</protein>
<proteinExistence type="predicted"/>
<accession>A0A2N0VJM5</accession>
<dbReference type="Gene3D" id="2.60.40.3620">
    <property type="match status" value="1"/>
</dbReference>
<name>A0A2N0VJM5_9BACT</name>
<organism evidence="3 4">
    <name type="scientific">Rhodohalobacter barkolensis</name>
    <dbReference type="NCBI Taxonomy" id="2053187"/>
    <lineage>
        <taxon>Bacteria</taxon>
        <taxon>Pseudomonadati</taxon>
        <taxon>Balneolota</taxon>
        <taxon>Balneolia</taxon>
        <taxon>Balneolales</taxon>
        <taxon>Balneolaceae</taxon>
        <taxon>Rhodohalobacter</taxon>
    </lineage>
</organism>
<dbReference type="GO" id="GO:2001070">
    <property type="term" value="F:starch binding"/>
    <property type="evidence" value="ECO:0007669"/>
    <property type="project" value="InterPro"/>
</dbReference>
<gene>
    <name evidence="3" type="ORF">CWD77_02480</name>
</gene>
<keyword evidence="4" id="KW-1185">Reference proteome</keyword>
<reference evidence="3 4" key="1">
    <citation type="submission" date="2017-11" db="EMBL/GenBank/DDBJ databases">
        <title>Rhodohalobacter 15182 sp. nov., isolated from a salt lake.</title>
        <authorList>
            <person name="Han S."/>
        </authorList>
    </citation>
    <scope>NUCLEOTIDE SEQUENCE [LARGE SCALE GENOMIC DNA]</scope>
    <source>
        <strain evidence="3 4">15182</strain>
    </source>
</reference>
<evidence type="ECO:0000259" key="1">
    <source>
        <dbReference type="Pfam" id="PF14292"/>
    </source>
</evidence>
<dbReference type="Pfam" id="PF16411">
    <property type="entry name" value="SusF_SusE"/>
    <property type="match status" value="2"/>
</dbReference>
<feature type="domain" description="Outer membrane protein SusF/SusE-like C-terminal" evidence="2">
    <location>
        <begin position="266"/>
        <end position="361"/>
    </location>
</feature>
<dbReference type="PROSITE" id="PS51257">
    <property type="entry name" value="PROKAR_LIPOPROTEIN"/>
    <property type="match status" value="1"/>
</dbReference>
<evidence type="ECO:0000259" key="2">
    <source>
        <dbReference type="Pfam" id="PF16411"/>
    </source>
</evidence>
<dbReference type="Gene3D" id="2.60.40.3610">
    <property type="match status" value="1"/>
</dbReference>